<evidence type="ECO:0000313" key="8">
    <source>
        <dbReference type="EMBL" id="UYV83698.1"/>
    </source>
</evidence>
<accession>A0ABY6LV47</accession>
<evidence type="ECO:0000256" key="6">
    <source>
        <dbReference type="ARBA" id="ARBA00022842"/>
    </source>
</evidence>
<dbReference type="Proteomes" id="UP001235939">
    <property type="component" value="Chromosome 23"/>
</dbReference>
<dbReference type="PANTHER" id="PTHR12318">
    <property type="entry name" value="TESTOSTERONE-REGULATED PROTEIN RP2"/>
    <property type="match status" value="1"/>
</dbReference>
<dbReference type="InterPro" id="IPR039121">
    <property type="entry name" value="NUDT19"/>
</dbReference>
<proteinExistence type="inferred from homology"/>
<organism evidence="8 9">
    <name type="scientific">Cordylochernes scorpioides</name>
    <dbReference type="NCBI Taxonomy" id="51811"/>
    <lineage>
        <taxon>Eukaryota</taxon>
        <taxon>Metazoa</taxon>
        <taxon>Ecdysozoa</taxon>
        <taxon>Arthropoda</taxon>
        <taxon>Chelicerata</taxon>
        <taxon>Arachnida</taxon>
        <taxon>Pseudoscorpiones</taxon>
        <taxon>Cheliferoidea</taxon>
        <taxon>Chernetidae</taxon>
        <taxon>Cordylochernes</taxon>
    </lineage>
</organism>
<evidence type="ECO:0000256" key="3">
    <source>
        <dbReference type="ARBA" id="ARBA00005582"/>
    </source>
</evidence>
<reference evidence="8 9" key="1">
    <citation type="submission" date="2022-03" db="EMBL/GenBank/DDBJ databases">
        <title>A chromosomal length assembly of Cordylochernes scorpioides.</title>
        <authorList>
            <person name="Zeh D."/>
            <person name="Zeh J."/>
        </authorList>
    </citation>
    <scope>NUCLEOTIDE SEQUENCE [LARGE SCALE GENOMIC DNA]</scope>
    <source>
        <strain evidence="8">IN4F17</strain>
        <tissue evidence="8">Whole Body</tissue>
    </source>
</reference>
<name>A0ABY6LV47_9ARAC</name>
<evidence type="ECO:0000256" key="4">
    <source>
        <dbReference type="ARBA" id="ARBA00022723"/>
    </source>
</evidence>
<dbReference type="InterPro" id="IPR015797">
    <property type="entry name" value="NUDIX_hydrolase-like_dom_sf"/>
</dbReference>
<dbReference type="Gene3D" id="3.90.79.10">
    <property type="entry name" value="Nucleoside Triphosphate Pyrophosphohydrolase"/>
    <property type="match status" value="1"/>
</dbReference>
<evidence type="ECO:0000313" key="9">
    <source>
        <dbReference type="Proteomes" id="UP001235939"/>
    </source>
</evidence>
<dbReference type="PANTHER" id="PTHR12318:SF0">
    <property type="entry name" value="ACYL-COENZYME A DIPHOSPHATASE NUDT19"/>
    <property type="match status" value="1"/>
</dbReference>
<dbReference type="CDD" id="cd18870">
    <property type="entry name" value="NUDIX_AcylCoAdiphos_Nudt19"/>
    <property type="match status" value="1"/>
</dbReference>
<keyword evidence="9" id="KW-1185">Reference proteome</keyword>
<evidence type="ECO:0000256" key="1">
    <source>
        <dbReference type="ARBA" id="ARBA00001936"/>
    </source>
</evidence>
<evidence type="ECO:0000256" key="5">
    <source>
        <dbReference type="ARBA" id="ARBA00022801"/>
    </source>
</evidence>
<comment type="cofactor">
    <cofactor evidence="2">
        <name>Mg(2+)</name>
        <dbReference type="ChEBI" id="CHEBI:18420"/>
    </cofactor>
</comment>
<evidence type="ECO:0000256" key="7">
    <source>
        <dbReference type="ARBA" id="ARBA00023211"/>
    </source>
</evidence>
<keyword evidence="6" id="KW-0460">Magnesium</keyword>
<keyword evidence="5" id="KW-0378">Hydrolase</keyword>
<dbReference type="EMBL" id="CP092885">
    <property type="protein sequence ID" value="UYV83698.1"/>
    <property type="molecule type" value="Genomic_DNA"/>
</dbReference>
<comment type="cofactor">
    <cofactor evidence="1">
        <name>Mn(2+)</name>
        <dbReference type="ChEBI" id="CHEBI:29035"/>
    </cofactor>
</comment>
<sequence length="389" mass="43325">MTLPPWRESSSLILASRAPMHEVIGTNLSSVMGATKWNYSRESRSGTDFRLLMVKRSGLSSFMANAYVFPGGLTDMADFSPRWRDVFAALGVGAPELEAVGQAIEGPRPPMIQNPLTVRRAPSGPHYIPADVAFRITAIRESFEESGILLLTSTPGQGDDPATAIPTLPGPGMEAWRERVHQDPASFAELCLQCGMCPNIWALREWWNWLTPVSVGHRRYDTMFYYCGLAKTPRASVDRQEVTVMKWSSPQSMLEDNSTGRLFLAPPQVYELSRMVHHQSFSALHNFAVRREKMGVQRWMPLIAPTEDGALSMLPGDELYPAEPDLLRQSASHPEFSLTLEQLRAKSRQLNRMEIRGPSVSIVCAMEKACGHLNPVNGHLEDSTVQSFL</sequence>
<protein>
    <submittedName>
        <fullName evidence="8">NUDT19</fullName>
    </submittedName>
</protein>
<evidence type="ECO:0000256" key="2">
    <source>
        <dbReference type="ARBA" id="ARBA00001946"/>
    </source>
</evidence>
<gene>
    <name evidence="8" type="ORF">LAZ67_23002129</name>
</gene>
<dbReference type="SUPFAM" id="SSF55811">
    <property type="entry name" value="Nudix"/>
    <property type="match status" value="1"/>
</dbReference>
<keyword evidence="7" id="KW-0464">Manganese</keyword>
<comment type="similarity">
    <text evidence="3">Belongs to the Nudix hydrolase family.</text>
</comment>
<keyword evidence="4" id="KW-0479">Metal-binding</keyword>